<dbReference type="PRINTS" id="PR00469">
    <property type="entry name" value="PNDRDTASEII"/>
</dbReference>
<name>A0A6J7FYU7_9ZZZZ</name>
<evidence type="ECO:0000313" key="6">
    <source>
        <dbReference type="EMBL" id="CAB4900336.1"/>
    </source>
</evidence>
<keyword evidence="1" id="KW-0285">Flavoprotein</keyword>
<dbReference type="AlphaFoldDB" id="A0A6J7FYU7"/>
<organism evidence="6">
    <name type="scientific">freshwater metagenome</name>
    <dbReference type="NCBI Taxonomy" id="449393"/>
    <lineage>
        <taxon>unclassified sequences</taxon>
        <taxon>metagenomes</taxon>
        <taxon>ecological metagenomes</taxon>
    </lineage>
</organism>
<dbReference type="Pfam" id="PF00743">
    <property type="entry name" value="FMO-like"/>
    <property type="match status" value="1"/>
</dbReference>
<dbReference type="PANTHER" id="PTHR42877:SF4">
    <property type="entry name" value="FAD_NAD(P)-BINDING DOMAIN-CONTAINING PROTEIN-RELATED"/>
    <property type="match status" value="1"/>
</dbReference>
<evidence type="ECO:0000313" key="5">
    <source>
        <dbReference type="EMBL" id="CAB4544759.1"/>
    </source>
</evidence>
<dbReference type="PANTHER" id="PTHR42877">
    <property type="entry name" value="L-ORNITHINE N(5)-MONOOXYGENASE-RELATED"/>
    <property type="match status" value="1"/>
</dbReference>
<dbReference type="InterPro" id="IPR036188">
    <property type="entry name" value="FAD/NAD-bd_sf"/>
</dbReference>
<dbReference type="GO" id="GO:0050661">
    <property type="term" value="F:NADP binding"/>
    <property type="evidence" value="ECO:0007669"/>
    <property type="project" value="InterPro"/>
</dbReference>
<accession>A0A6J7FYU7</accession>
<gene>
    <name evidence="5" type="ORF">UFOPK1358_01244</name>
    <name evidence="6" type="ORF">UFOPK3519_00800</name>
</gene>
<keyword evidence="2" id="KW-0274">FAD</keyword>
<evidence type="ECO:0000256" key="3">
    <source>
        <dbReference type="ARBA" id="ARBA00023002"/>
    </source>
</evidence>
<reference evidence="6" key="1">
    <citation type="submission" date="2020-05" db="EMBL/GenBank/DDBJ databases">
        <authorList>
            <person name="Chiriac C."/>
            <person name="Salcher M."/>
            <person name="Ghai R."/>
            <person name="Kavagutti S V."/>
        </authorList>
    </citation>
    <scope>NUCLEOTIDE SEQUENCE</scope>
</reference>
<evidence type="ECO:0000256" key="4">
    <source>
        <dbReference type="SAM" id="MobiDB-lite"/>
    </source>
</evidence>
<protein>
    <submittedName>
        <fullName evidence="6">Unannotated protein</fullName>
    </submittedName>
</protein>
<dbReference type="EMBL" id="CAEZSF010000123">
    <property type="protein sequence ID" value="CAB4544759.1"/>
    <property type="molecule type" value="Genomic_DNA"/>
</dbReference>
<proteinExistence type="predicted"/>
<dbReference type="Gene3D" id="3.50.50.60">
    <property type="entry name" value="FAD/NAD(P)-binding domain"/>
    <property type="match status" value="2"/>
</dbReference>
<dbReference type="GO" id="GO:0050660">
    <property type="term" value="F:flavin adenine dinucleotide binding"/>
    <property type="evidence" value="ECO:0007669"/>
    <property type="project" value="InterPro"/>
</dbReference>
<sequence length="675" mass="75182">MTEPQNESIPARSRYAGDVITATDDEISAALEDVSIPTLLMSLVHMTGDLSFLSGPNVPAGNYLNEVQGFMSPESQAQVRSVALQVICEYRDSGCVLPADPPTEVIHQMMNVLVADTVPEEYVPMLMEELELDGVDAREAGVVYSNLKSDSAEFNVVVIGAGMSGILAGIRLGRAGIPYTILEKNSGAGGTWFENRYPGCRVDVGNHFYCYSFAPNNEWSEFFAQQPELQKYFEDCAREFDVVDHIRFESEVSTAHWDEEQAHWQIEVMQGQGSTTLTASAVISAVGQLNRPSLPQIPGRETFAGTAMHSAQWIPGTDLRNKRVAVIGTGASAFQIVPTIADQVEHLSVFQRSAPWMFPNPSYHEQVGDGVRWAMRHLPFYGRWYRFLLFWPACDGGLPAMRIDPDYPHQDRAISEINDAAREFFTQWMVEQVADDPALSEKVVPDYVCLGKRTLQDNGSWLASLMRPNVDLVTDPILRIEPTGVVTGSPESSEIESAQPKGESAEQPAGESLAEFDLIIYATGFHANKYLWPMQITGRNGAVLSEQWGDEPTAYLGITVPNFPNLFCLYGPGTNLAHGGSLIFHSECQIRYVMGALDALISGDYRSLECRSEVCEEYTQRTQAELRTMVWSHPSISNSWFRNPSGDIYVLSPWRLVDYWNWTKEPNLNEFLLQP</sequence>
<dbReference type="EMBL" id="CAFBMG010000049">
    <property type="protein sequence ID" value="CAB4900336.1"/>
    <property type="molecule type" value="Genomic_DNA"/>
</dbReference>
<evidence type="ECO:0000256" key="1">
    <source>
        <dbReference type="ARBA" id="ARBA00022630"/>
    </source>
</evidence>
<evidence type="ECO:0000256" key="2">
    <source>
        <dbReference type="ARBA" id="ARBA00022827"/>
    </source>
</evidence>
<feature type="region of interest" description="Disordered" evidence="4">
    <location>
        <begin position="483"/>
        <end position="507"/>
    </location>
</feature>
<dbReference type="InterPro" id="IPR051209">
    <property type="entry name" value="FAD-bind_Monooxygenase_sf"/>
</dbReference>
<dbReference type="GO" id="GO:0004499">
    <property type="term" value="F:N,N-dimethylaniline monooxygenase activity"/>
    <property type="evidence" value="ECO:0007669"/>
    <property type="project" value="InterPro"/>
</dbReference>
<dbReference type="PRINTS" id="PR00368">
    <property type="entry name" value="FADPNR"/>
</dbReference>
<dbReference type="SUPFAM" id="SSF51905">
    <property type="entry name" value="FAD/NAD(P)-binding domain"/>
    <property type="match status" value="2"/>
</dbReference>
<dbReference type="InterPro" id="IPR020946">
    <property type="entry name" value="Flavin_mOase-like"/>
</dbReference>
<keyword evidence="3" id="KW-0560">Oxidoreductase</keyword>